<gene>
    <name evidence="1" type="ORF">LENED_010032</name>
</gene>
<reference evidence="1 2" key="2">
    <citation type="submission" date="2017-02" db="EMBL/GenBank/DDBJ databases">
        <title>A genome survey and senescence transcriptome analysis in Lentinula edodes.</title>
        <authorList>
            <person name="Sakamoto Y."/>
            <person name="Nakade K."/>
            <person name="Sato S."/>
            <person name="Yoshida Y."/>
            <person name="Miyazaki K."/>
            <person name="Natsume S."/>
            <person name="Konno N."/>
        </authorList>
    </citation>
    <scope>NUCLEOTIDE SEQUENCE [LARGE SCALE GENOMIC DNA]</scope>
    <source>
        <strain evidence="1 2">NBRC 111202</strain>
    </source>
</reference>
<reference evidence="1 2" key="1">
    <citation type="submission" date="2016-08" db="EMBL/GenBank/DDBJ databases">
        <authorList>
            <consortium name="Lentinula edodes genome sequencing consortium"/>
            <person name="Sakamoto Y."/>
            <person name="Nakade K."/>
            <person name="Sato S."/>
            <person name="Yoshida Y."/>
            <person name="Miyazaki K."/>
            <person name="Natsume S."/>
            <person name="Konno N."/>
        </authorList>
    </citation>
    <scope>NUCLEOTIDE SEQUENCE [LARGE SCALE GENOMIC DNA]</scope>
    <source>
        <strain evidence="1 2">NBRC 111202</strain>
    </source>
</reference>
<proteinExistence type="predicted"/>
<dbReference type="EMBL" id="BDGU01000546">
    <property type="protein sequence ID" value="GAW07999.1"/>
    <property type="molecule type" value="Genomic_DNA"/>
</dbReference>
<comment type="caution">
    <text evidence="1">The sequence shown here is derived from an EMBL/GenBank/DDBJ whole genome shotgun (WGS) entry which is preliminary data.</text>
</comment>
<protein>
    <submittedName>
        <fullName evidence="1">Uncharacterized protein</fullName>
    </submittedName>
</protein>
<sequence>MSADKFHTRPIAAFNANISTEAASRILHADVANDSRLVHASGHSVPVSELYLVLSKLVSLRRLRVFERNRTRPMKDFILGARFTVEFEKAMFPSGRVPQLDSYELYLSPLKSSARIFQGIADFHKARNSPGSPISQSMGSQDITWNNIWRNTLPSLSSKNFSIRKVPKQERISSLEIDI</sequence>
<evidence type="ECO:0000313" key="1">
    <source>
        <dbReference type="EMBL" id="GAW07999.1"/>
    </source>
</evidence>
<accession>A0A1Q3ELC8</accession>
<organism evidence="1 2">
    <name type="scientific">Lentinula edodes</name>
    <name type="common">Shiitake mushroom</name>
    <name type="synonym">Lentinus edodes</name>
    <dbReference type="NCBI Taxonomy" id="5353"/>
    <lineage>
        <taxon>Eukaryota</taxon>
        <taxon>Fungi</taxon>
        <taxon>Dikarya</taxon>
        <taxon>Basidiomycota</taxon>
        <taxon>Agaricomycotina</taxon>
        <taxon>Agaricomycetes</taxon>
        <taxon>Agaricomycetidae</taxon>
        <taxon>Agaricales</taxon>
        <taxon>Marasmiineae</taxon>
        <taxon>Omphalotaceae</taxon>
        <taxon>Lentinula</taxon>
    </lineage>
</organism>
<dbReference type="Proteomes" id="UP000188533">
    <property type="component" value="Unassembled WGS sequence"/>
</dbReference>
<dbReference type="AlphaFoldDB" id="A0A1Q3ELC8"/>
<keyword evidence="2" id="KW-1185">Reference proteome</keyword>
<name>A0A1Q3ELC8_LENED</name>
<evidence type="ECO:0000313" key="2">
    <source>
        <dbReference type="Proteomes" id="UP000188533"/>
    </source>
</evidence>